<feature type="domain" description="Solute-binding protein family 3/N-terminal" evidence="6">
    <location>
        <begin position="50"/>
        <end position="269"/>
    </location>
</feature>
<dbReference type="PANTHER" id="PTHR35936:SF34">
    <property type="entry name" value="ABC TRANSPORTER EXTRACELLULAR-BINDING PROTEIN YCKB-RELATED"/>
    <property type="match status" value="1"/>
</dbReference>
<evidence type="ECO:0000313" key="7">
    <source>
        <dbReference type="EMBL" id="RNB91263.1"/>
    </source>
</evidence>
<evidence type="ECO:0000256" key="4">
    <source>
        <dbReference type="RuleBase" id="RU003744"/>
    </source>
</evidence>
<evidence type="ECO:0000259" key="6">
    <source>
        <dbReference type="SMART" id="SM00062"/>
    </source>
</evidence>
<evidence type="ECO:0000256" key="1">
    <source>
        <dbReference type="ARBA" id="ARBA00004196"/>
    </source>
</evidence>
<proteinExistence type="inferred from homology"/>
<keyword evidence="3 5" id="KW-0732">Signal</keyword>
<evidence type="ECO:0000256" key="5">
    <source>
        <dbReference type="SAM" id="SignalP"/>
    </source>
</evidence>
<dbReference type="Proteomes" id="UP000271031">
    <property type="component" value="Unassembled WGS sequence"/>
</dbReference>
<dbReference type="Gene3D" id="3.40.190.10">
    <property type="entry name" value="Periplasmic binding protein-like II"/>
    <property type="match status" value="2"/>
</dbReference>
<dbReference type="RefSeq" id="WP_122917116.1">
    <property type="nucleotide sequence ID" value="NZ_RHHQ01000006.1"/>
</dbReference>
<dbReference type="InterPro" id="IPR001638">
    <property type="entry name" value="Solute-binding_3/MltF_N"/>
</dbReference>
<sequence length="273" mass="29497">MKKRTKWTGAFVTTALLSSILLAACGAGGGGNASAPAASGGDQAAGGKKDFTYAMSGVYKPFSFKDNGNLTGFDVEIGQALAEKMGMNPVPITNPFETIIQGLVSNKYDSIIGSLTVTDERKKAIAFTNTYYRSGSQMFVAEDNNTIKTKEDLKGKRIGAQKGSSYLEWAKKLTDADKITTYDSDITALLDLTTGRLDAVITDQVVGLRFIKEGGGKIKDVGEMLSKDDQAIGVRKDDKEMQDKINKALDEIIKDGTYEKISQKWFGRNILGQ</sequence>
<evidence type="ECO:0000256" key="2">
    <source>
        <dbReference type="ARBA" id="ARBA00010333"/>
    </source>
</evidence>
<reference evidence="7 8" key="1">
    <citation type="submission" date="2018-10" db="EMBL/GenBank/DDBJ databases">
        <title>Phylogenomics of Brevibacillus.</title>
        <authorList>
            <person name="Dunlap C."/>
        </authorList>
    </citation>
    <scope>NUCLEOTIDE SEQUENCE [LARGE SCALE GENOMIC DNA]</scope>
    <source>
        <strain evidence="7 8">JCM 15716</strain>
    </source>
</reference>
<dbReference type="PROSITE" id="PS01039">
    <property type="entry name" value="SBP_BACTERIAL_3"/>
    <property type="match status" value="1"/>
</dbReference>
<dbReference type="InterPro" id="IPR018313">
    <property type="entry name" value="SBP_3_CS"/>
</dbReference>
<comment type="similarity">
    <text evidence="2 4">Belongs to the bacterial solute-binding protein 3 family.</text>
</comment>
<accession>A0A3M8DSV4</accession>
<dbReference type="SMART" id="SM00062">
    <property type="entry name" value="PBPb"/>
    <property type="match status" value="1"/>
</dbReference>
<evidence type="ECO:0000313" key="8">
    <source>
        <dbReference type="Proteomes" id="UP000271031"/>
    </source>
</evidence>
<dbReference type="OrthoDB" id="9775197at2"/>
<protein>
    <submittedName>
        <fullName evidence="7">ABC transporter substrate-binding protein</fullName>
    </submittedName>
</protein>
<dbReference type="AlphaFoldDB" id="A0A3M8DSV4"/>
<dbReference type="GO" id="GO:0030313">
    <property type="term" value="C:cell envelope"/>
    <property type="evidence" value="ECO:0007669"/>
    <property type="project" value="UniProtKB-SubCell"/>
</dbReference>
<dbReference type="Pfam" id="PF00497">
    <property type="entry name" value="SBP_bac_3"/>
    <property type="match status" value="1"/>
</dbReference>
<evidence type="ECO:0000256" key="3">
    <source>
        <dbReference type="ARBA" id="ARBA00022729"/>
    </source>
</evidence>
<organism evidence="7 8">
    <name type="scientific">Brevibacillus fluminis</name>
    <dbReference type="NCBI Taxonomy" id="511487"/>
    <lineage>
        <taxon>Bacteria</taxon>
        <taxon>Bacillati</taxon>
        <taxon>Bacillota</taxon>
        <taxon>Bacilli</taxon>
        <taxon>Bacillales</taxon>
        <taxon>Paenibacillaceae</taxon>
        <taxon>Brevibacillus</taxon>
    </lineage>
</organism>
<gene>
    <name evidence="7" type="ORF">EDM56_06695</name>
</gene>
<dbReference type="SUPFAM" id="SSF53850">
    <property type="entry name" value="Periplasmic binding protein-like II"/>
    <property type="match status" value="1"/>
</dbReference>
<dbReference type="EMBL" id="RHHQ01000006">
    <property type="protein sequence ID" value="RNB91263.1"/>
    <property type="molecule type" value="Genomic_DNA"/>
</dbReference>
<feature type="chain" id="PRO_5038947848" evidence="5">
    <location>
        <begin position="24"/>
        <end position="273"/>
    </location>
</feature>
<comment type="caution">
    <text evidence="7">The sequence shown here is derived from an EMBL/GenBank/DDBJ whole genome shotgun (WGS) entry which is preliminary data.</text>
</comment>
<dbReference type="PROSITE" id="PS51257">
    <property type="entry name" value="PROKAR_LIPOPROTEIN"/>
    <property type="match status" value="1"/>
</dbReference>
<feature type="signal peptide" evidence="5">
    <location>
        <begin position="1"/>
        <end position="23"/>
    </location>
</feature>
<name>A0A3M8DSV4_9BACL</name>
<dbReference type="PANTHER" id="PTHR35936">
    <property type="entry name" value="MEMBRANE-BOUND LYTIC MUREIN TRANSGLYCOSYLASE F"/>
    <property type="match status" value="1"/>
</dbReference>
<comment type="subcellular location">
    <subcellularLocation>
        <location evidence="1">Cell envelope</location>
    </subcellularLocation>
</comment>
<keyword evidence="8" id="KW-1185">Reference proteome</keyword>